<dbReference type="PANTHER" id="PTHR34793:SF1">
    <property type="entry name" value="PROTEIN THYLAKOID FORMATION 1, CHLOROPLASTIC"/>
    <property type="match status" value="1"/>
</dbReference>
<evidence type="ECO:0000256" key="1">
    <source>
        <dbReference type="ARBA" id="ARBA00023054"/>
    </source>
</evidence>
<name>A0ABD3R0V1_9STRA</name>
<reference evidence="3 4" key="1">
    <citation type="submission" date="2024-10" db="EMBL/GenBank/DDBJ databases">
        <title>Updated reference genomes for cyclostephanoid diatoms.</title>
        <authorList>
            <person name="Roberts W.R."/>
            <person name="Alverson A.J."/>
        </authorList>
    </citation>
    <scope>NUCLEOTIDE SEQUENCE [LARGE SCALE GENOMIC DNA]</scope>
    <source>
        <strain evidence="3 4">AJA228-03</strain>
    </source>
</reference>
<keyword evidence="4" id="KW-1185">Reference proteome</keyword>
<keyword evidence="1" id="KW-0175">Coiled coil</keyword>
<dbReference type="InterPro" id="IPR017499">
    <property type="entry name" value="Thf1"/>
</dbReference>
<dbReference type="PANTHER" id="PTHR34793">
    <property type="entry name" value="PROTEIN THYLAKOID FORMATION 1, CHLOROPLASTIC"/>
    <property type="match status" value="1"/>
</dbReference>
<comment type="caution">
    <text evidence="3">The sequence shown here is derived from an EMBL/GenBank/DDBJ whole genome shotgun (WGS) entry which is preliminary data.</text>
</comment>
<keyword evidence="2" id="KW-0732">Signal</keyword>
<feature type="chain" id="PRO_5044821569" evidence="2">
    <location>
        <begin position="19"/>
        <end position="323"/>
    </location>
</feature>
<protein>
    <submittedName>
        <fullName evidence="3">Uncharacterized protein</fullName>
    </submittedName>
</protein>
<feature type="signal peptide" evidence="2">
    <location>
        <begin position="1"/>
        <end position="18"/>
    </location>
</feature>
<accession>A0ABD3R0V1</accession>
<dbReference type="Pfam" id="PF11264">
    <property type="entry name" value="ThylakoidFormat"/>
    <property type="match status" value="1"/>
</dbReference>
<evidence type="ECO:0000256" key="2">
    <source>
        <dbReference type="SAM" id="SignalP"/>
    </source>
</evidence>
<gene>
    <name evidence="3" type="ORF">ACHAXA_010711</name>
</gene>
<proteinExistence type="predicted"/>
<evidence type="ECO:0000313" key="3">
    <source>
        <dbReference type="EMBL" id="KAL3806113.1"/>
    </source>
</evidence>
<sequence length="323" mass="35214">MKFSTAFSLAILAVPAAAFTTSNRSSSICRASGGHLAMAGSPFFSSSISTALDKEISYAPGKADTDFARKYGNLAGASVRTVGEAFTEFTDLLGTPVNALYKGICTDLVGSLHLIKVNARFRKDAVFSLGLVSVLDLVLKNYPEQDTARRIKSAMIKSVGLDESEIDAEAAAMASWARGKTKDEIASALRGEGDSPLAAIAIAARGDEYWMYSRFFGIGLIKIMEIVGVEQDMSVAYDVMENWMGKCLEKPYYTACSDSDLYFKQKGKLDMMETMMKEIEIREKKRMADRLEAKAEMALLAAEKAVKLQEQVDMEAANKEKVA</sequence>
<evidence type="ECO:0000313" key="4">
    <source>
        <dbReference type="Proteomes" id="UP001530377"/>
    </source>
</evidence>
<dbReference type="AlphaFoldDB" id="A0ABD3R0V1"/>
<organism evidence="3 4">
    <name type="scientific">Cyclostephanos tholiformis</name>
    <dbReference type="NCBI Taxonomy" id="382380"/>
    <lineage>
        <taxon>Eukaryota</taxon>
        <taxon>Sar</taxon>
        <taxon>Stramenopiles</taxon>
        <taxon>Ochrophyta</taxon>
        <taxon>Bacillariophyta</taxon>
        <taxon>Coscinodiscophyceae</taxon>
        <taxon>Thalassiosirophycidae</taxon>
        <taxon>Stephanodiscales</taxon>
        <taxon>Stephanodiscaceae</taxon>
        <taxon>Cyclostephanos</taxon>
    </lineage>
</organism>
<dbReference type="EMBL" id="JALLPB020000891">
    <property type="protein sequence ID" value="KAL3806113.1"/>
    <property type="molecule type" value="Genomic_DNA"/>
</dbReference>
<dbReference type="Proteomes" id="UP001530377">
    <property type="component" value="Unassembled WGS sequence"/>
</dbReference>